<evidence type="ECO:0000256" key="10">
    <source>
        <dbReference type="SAM" id="MobiDB-lite"/>
    </source>
</evidence>
<evidence type="ECO:0000256" key="7">
    <source>
        <dbReference type="ARBA" id="ARBA00022884"/>
    </source>
</evidence>
<dbReference type="RefSeq" id="XP_015511598.1">
    <property type="nucleotide sequence ID" value="XM_015656112.2"/>
</dbReference>
<keyword evidence="3" id="KW-0547">Nucleotide-binding</keyword>
<sequence length="1232" mass="139628">MSTRVKEFTVNLPFGPPPILSDIKSVLKEYIECPERLPIHDVEKVQCYWPREPDVLALLRHDLAPLGTNLKFDRDPITGRIADLQEVVVKGAGENPRNSMSMSRAPGPPTEGVKGSASNFPFWPGGFDIPELPKDVASVEINFESDLRTLAKGFKSGIEFAADNCTPKDTGDTPESRTSPAPEPEPEQNSNTETINLMAMVHEQESLLGLWSSPGVKTRGESADQKQELQNENVLMDLDKVTNLQPERNLPILKITENTTFTKTCTEWAEVLDVSVPVADFEKRVPDPAFKYPYELDTFQKQAIIKLEENCNVFVAAHTSAGKTTVAEYAIALSQKHMTRAIYTSPIKALSNQKYRDFKQTFDSVGLITGDLQINQTASCLIMTTEILQSMLYCASEVVRDLEYVIFDEVHYINNEDRGHVWEEVLILLPPNVSIVMLSATVPNTLEFADWVGRTKKRKVYVISTLKRPVPLQHYLYTGCGGKSRNDRFLIVDSDGKFKKDGWDKAVAAKASSTKNPGEKKYQLNPNQEKTLWVGFIDHLKRENKLPVVAFTLSRNRCDTNADALRSVDLTTGSEKSHIRVFFQQCIMRLKEPDRELPQIVNMQKLLERGIGVHHSGILPFLKEIVELLFQSGVVKLLFATETFAMGVNMPARTVVFDSVRKFDGTESRTLHPAEYIQMAGRAGRRGLDDTGTVIILCKTEVPDAPVLQNMMLGKPQKLESQFRMTYSMILNLRRVTESVTIEGMMRRSFKEVALIAHEKKHKAELEEVEKQLAESSELTESQRQLGGFYSIATEYLDEWVKLRPLLLDTKKAAKHLNQGRILLISYREHHNKLAVLLATIQRRQDTLYRVLTLTNMQQSNTEDDIKIEVPGSRVEKKEEKSDNWYKIIGFTRKELFIPEGVAGHEVLTISASDILEITKRSIKVDFQLVISDWEKRQIPRFKNDPPGKTCQAAVQELLTISLDAVTNREIIEPFVELKLNESSLAPRLNYLTTLKKKLDSITCTDIANLEEQFEAVFKRKELETRRERLTFQLSHESLSLYPEYTNKVNVLRSLRYIDDDERVALKGRVALEMGTHELLVTELIFKNALTALQPAEIAALLSALVFQQKTNVEPQLISPLKKGCEVMKEVQKSIALMEREHGVDPIEPLNFGLVQVVYEWARSEPFAKIMELTDVQEGIIVRCIQQLNETLRYVKNAAVIIGDPVLKEKMEEASTAIKRDIVFAQSFYTQD</sequence>
<feature type="coiled-coil region" evidence="9">
    <location>
        <begin position="759"/>
        <end position="786"/>
    </location>
</feature>
<dbReference type="PROSITE" id="PS51194">
    <property type="entry name" value="HELICASE_CTER"/>
    <property type="match status" value="1"/>
</dbReference>
<dbReference type="CTD" id="7263"/>
<evidence type="ECO:0000259" key="12">
    <source>
        <dbReference type="PROSITE" id="PS51194"/>
    </source>
</evidence>
<dbReference type="Pfam" id="PF17911">
    <property type="entry name" value="Ski2_N"/>
    <property type="match status" value="1"/>
</dbReference>
<dbReference type="GO" id="GO:0005524">
    <property type="term" value="F:ATP binding"/>
    <property type="evidence" value="ECO:0007669"/>
    <property type="project" value="UniProtKB-KW"/>
</dbReference>
<dbReference type="OrthoDB" id="64767at2759"/>
<accession>A0A6J0BD21</accession>
<evidence type="ECO:0000256" key="8">
    <source>
        <dbReference type="ARBA" id="ARBA00047984"/>
    </source>
</evidence>
<dbReference type="InterPro" id="IPR001650">
    <property type="entry name" value="Helicase_C-like"/>
</dbReference>
<dbReference type="PROSITE" id="PS51192">
    <property type="entry name" value="HELICASE_ATP_BIND_1"/>
    <property type="match status" value="1"/>
</dbReference>
<dbReference type="Gene3D" id="3.40.50.300">
    <property type="entry name" value="P-loop containing nucleotide triphosphate hydrolases"/>
    <property type="match status" value="2"/>
</dbReference>
<feature type="domain" description="Helicase C-terminal" evidence="12">
    <location>
        <begin position="535"/>
        <end position="737"/>
    </location>
</feature>
<protein>
    <submittedName>
        <fullName evidence="14">Helicase SKI2W</fullName>
    </submittedName>
</protein>
<dbReference type="GO" id="GO:0070478">
    <property type="term" value="P:nuclear-transcribed mRNA catabolic process, 3'-5' exonucleolytic nonsense-mediated decay"/>
    <property type="evidence" value="ECO:0007669"/>
    <property type="project" value="TreeGrafter"/>
</dbReference>
<dbReference type="GO" id="GO:0003724">
    <property type="term" value="F:RNA helicase activity"/>
    <property type="evidence" value="ECO:0007669"/>
    <property type="project" value="UniProtKB-EC"/>
</dbReference>
<dbReference type="InterPro" id="IPR011545">
    <property type="entry name" value="DEAD/DEAH_box_helicase_dom"/>
</dbReference>
<dbReference type="AlphaFoldDB" id="A0A6J0BD21"/>
<name>A0A6J0BD21_NEOLC</name>
<evidence type="ECO:0000256" key="5">
    <source>
        <dbReference type="ARBA" id="ARBA00022806"/>
    </source>
</evidence>
<dbReference type="Pfam" id="PF00271">
    <property type="entry name" value="Helicase_C"/>
    <property type="match status" value="1"/>
</dbReference>
<dbReference type="InterPro" id="IPR027417">
    <property type="entry name" value="P-loop_NTPase"/>
</dbReference>
<dbReference type="GO" id="GO:0055087">
    <property type="term" value="C:Ski complex"/>
    <property type="evidence" value="ECO:0007669"/>
    <property type="project" value="TreeGrafter"/>
</dbReference>
<dbReference type="CDD" id="cd18795">
    <property type="entry name" value="SF2_C_Ski2"/>
    <property type="match status" value="1"/>
</dbReference>
<dbReference type="GO" id="GO:0003723">
    <property type="term" value="F:RNA binding"/>
    <property type="evidence" value="ECO:0007669"/>
    <property type="project" value="UniProtKB-KW"/>
</dbReference>
<keyword evidence="2" id="KW-0963">Cytoplasm</keyword>
<keyword evidence="4" id="KW-0378">Hydrolase</keyword>
<evidence type="ECO:0000259" key="11">
    <source>
        <dbReference type="PROSITE" id="PS51192"/>
    </source>
</evidence>
<evidence type="ECO:0000313" key="13">
    <source>
        <dbReference type="Proteomes" id="UP000829291"/>
    </source>
</evidence>
<evidence type="ECO:0000256" key="3">
    <source>
        <dbReference type="ARBA" id="ARBA00022741"/>
    </source>
</evidence>
<feature type="domain" description="Helicase ATP-binding" evidence="11">
    <location>
        <begin position="304"/>
        <end position="460"/>
    </location>
</feature>
<keyword evidence="7" id="KW-0694">RNA-binding</keyword>
<evidence type="ECO:0000256" key="2">
    <source>
        <dbReference type="ARBA" id="ARBA00022490"/>
    </source>
</evidence>
<keyword evidence="9" id="KW-0175">Coiled coil</keyword>
<dbReference type="KEGG" id="nlo:107218284"/>
<dbReference type="Gene3D" id="1.10.3380.30">
    <property type="match status" value="1"/>
</dbReference>
<dbReference type="PIRSF" id="PIRSF005198">
    <property type="entry name" value="Antiviral_helicase_SKI2"/>
    <property type="match status" value="1"/>
</dbReference>
<dbReference type="PANTHER" id="PTHR12131:SF1">
    <property type="entry name" value="ATP-DEPENDENT RNA HELICASE SUPV3L1, MITOCHONDRIAL-RELATED"/>
    <property type="match status" value="1"/>
</dbReference>
<keyword evidence="5 14" id="KW-0347">Helicase</keyword>
<comment type="catalytic activity">
    <reaction evidence="8">
        <text>ATP + H2O = ADP + phosphate + H(+)</text>
        <dbReference type="Rhea" id="RHEA:13065"/>
        <dbReference type="ChEBI" id="CHEBI:15377"/>
        <dbReference type="ChEBI" id="CHEBI:15378"/>
        <dbReference type="ChEBI" id="CHEBI:30616"/>
        <dbReference type="ChEBI" id="CHEBI:43474"/>
        <dbReference type="ChEBI" id="CHEBI:456216"/>
        <dbReference type="EC" id="3.6.4.13"/>
    </reaction>
</comment>
<dbReference type="GeneID" id="107218284"/>
<dbReference type="Proteomes" id="UP000829291">
    <property type="component" value="Chromosome 7"/>
</dbReference>
<dbReference type="InterPro" id="IPR025696">
    <property type="entry name" value="Beta-barrel_MTR4"/>
</dbReference>
<dbReference type="SMART" id="SM00490">
    <property type="entry name" value="HELICc"/>
    <property type="match status" value="1"/>
</dbReference>
<dbReference type="InterPro" id="IPR016438">
    <property type="entry name" value="SKI2-like"/>
</dbReference>
<dbReference type="Pfam" id="PF08148">
    <property type="entry name" value="DSHCT"/>
    <property type="match status" value="1"/>
</dbReference>
<evidence type="ECO:0000256" key="1">
    <source>
        <dbReference type="ARBA" id="ARBA00004496"/>
    </source>
</evidence>
<dbReference type="FunFam" id="1.10.3380.30:FF:000001">
    <property type="entry name" value="Ski2 ATP-dependent RNA helicase"/>
    <property type="match status" value="1"/>
</dbReference>
<dbReference type="InterPro" id="IPR012961">
    <property type="entry name" value="Ski2/MTR4_C"/>
</dbReference>
<dbReference type="SUPFAM" id="SSF52540">
    <property type="entry name" value="P-loop containing nucleoside triphosphate hydrolases"/>
    <property type="match status" value="1"/>
</dbReference>
<dbReference type="FunCoup" id="A0A6J0BD21">
    <property type="interactions" value="1573"/>
</dbReference>
<dbReference type="InterPro" id="IPR050699">
    <property type="entry name" value="RNA-DNA_Helicase"/>
</dbReference>
<evidence type="ECO:0000256" key="9">
    <source>
        <dbReference type="SAM" id="Coils"/>
    </source>
</evidence>
<feature type="region of interest" description="Disordered" evidence="10">
    <location>
        <begin position="93"/>
        <end position="114"/>
    </location>
</feature>
<organism evidence="14">
    <name type="scientific">Neodiprion lecontei</name>
    <name type="common">Redheaded pine sawfly</name>
    <dbReference type="NCBI Taxonomy" id="441921"/>
    <lineage>
        <taxon>Eukaryota</taxon>
        <taxon>Metazoa</taxon>
        <taxon>Ecdysozoa</taxon>
        <taxon>Arthropoda</taxon>
        <taxon>Hexapoda</taxon>
        <taxon>Insecta</taxon>
        <taxon>Pterygota</taxon>
        <taxon>Neoptera</taxon>
        <taxon>Endopterygota</taxon>
        <taxon>Hymenoptera</taxon>
        <taxon>Tenthredinoidea</taxon>
        <taxon>Diprionidae</taxon>
        <taxon>Diprioninae</taxon>
        <taxon>Neodiprion</taxon>
    </lineage>
</organism>
<proteinExistence type="predicted"/>
<reference evidence="14" key="1">
    <citation type="submission" date="2025-08" db="UniProtKB">
        <authorList>
            <consortium name="RefSeq"/>
        </authorList>
    </citation>
    <scope>IDENTIFICATION</scope>
    <source>
        <tissue evidence="14">Thorax and Abdomen</tissue>
    </source>
</reference>
<dbReference type="Pfam" id="PF13234">
    <property type="entry name" value="MTR4_beta-barrel"/>
    <property type="match status" value="1"/>
</dbReference>
<gene>
    <name evidence="14" type="primary">LOC107218284</name>
</gene>
<dbReference type="InterPro" id="IPR014001">
    <property type="entry name" value="Helicase_ATP-bd"/>
</dbReference>
<evidence type="ECO:0000256" key="4">
    <source>
        <dbReference type="ARBA" id="ARBA00022801"/>
    </source>
</evidence>
<evidence type="ECO:0000256" key="6">
    <source>
        <dbReference type="ARBA" id="ARBA00022840"/>
    </source>
</evidence>
<dbReference type="SMART" id="SM00487">
    <property type="entry name" value="DEXDc"/>
    <property type="match status" value="1"/>
</dbReference>
<dbReference type="PANTHER" id="PTHR12131">
    <property type="entry name" value="ATP-DEPENDENT RNA AND DNA HELICASE"/>
    <property type="match status" value="1"/>
</dbReference>
<keyword evidence="6" id="KW-0067">ATP-binding</keyword>
<comment type="subcellular location">
    <subcellularLocation>
        <location evidence="1">Cytoplasm</location>
    </subcellularLocation>
</comment>
<dbReference type="InterPro" id="IPR040801">
    <property type="entry name" value="Ski2_N"/>
</dbReference>
<dbReference type="InParanoid" id="A0A6J0BD21"/>
<dbReference type="FunFam" id="3.40.50.300:FF:000447">
    <property type="entry name" value="helicase SKI2W isoform X2"/>
    <property type="match status" value="1"/>
</dbReference>
<evidence type="ECO:0000313" key="14">
    <source>
        <dbReference type="RefSeq" id="XP_015511598.1"/>
    </source>
</evidence>
<dbReference type="FunFam" id="3.40.50.300:FF:000354">
    <property type="entry name" value="ATP-dependent RNA helicase SKI2"/>
    <property type="match status" value="1"/>
</dbReference>
<dbReference type="Pfam" id="PF00270">
    <property type="entry name" value="DEAD"/>
    <property type="match status" value="1"/>
</dbReference>
<dbReference type="SMART" id="SM01142">
    <property type="entry name" value="DSHCT"/>
    <property type="match status" value="1"/>
</dbReference>
<dbReference type="GO" id="GO:0016787">
    <property type="term" value="F:hydrolase activity"/>
    <property type="evidence" value="ECO:0007669"/>
    <property type="project" value="UniProtKB-KW"/>
</dbReference>
<feature type="region of interest" description="Disordered" evidence="10">
    <location>
        <begin position="161"/>
        <end position="190"/>
    </location>
</feature>
<keyword evidence="13" id="KW-1185">Reference proteome</keyword>